<organism evidence="1 2">
    <name type="scientific">Gordonia phage VanLee</name>
    <dbReference type="NCBI Taxonomy" id="2845816"/>
    <lineage>
        <taxon>Viruses</taxon>
        <taxon>Duplodnaviria</taxon>
        <taxon>Heunggongvirae</taxon>
        <taxon>Uroviricota</taxon>
        <taxon>Caudoviricetes</taxon>
        <taxon>Kruegerviridae</taxon>
        <taxon>Vanleevirus</taxon>
        <taxon>Vanleevirus vanlee</taxon>
    </lineage>
</organism>
<proteinExistence type="predicted"/>
<keyword evidence="2" id="KW-1185">Reference proteome</keyword>
<sequence length="97" mass="10559">MTNLTPGGGVELTDATDEALGTYEPPADPMFPFALGARITKDGDARVMVVRSYLWGGLPGNRILIMVVGYEPDDGHEFPIGFKIPRTQFDEWSEVGS</sequence>
<evidence type="ECO:0000313" key="1">
    <source>
        <dbReference type="EMBL" id="QWS68255.1"/>
    </source>
</evidence>
<reference evidence="1" key="1">
    <citation type="submission" date="2021-04" db="EMBL/GenBank/DDBJ databases">
        <authorList>
            <person name="Barnhill K.B."/>
            <person name="Biggs A.M."/>
            <person name="Bland J."/>
            <person name="Choudhary H.M."/>
            <person name="Crogan R.E."/>
            <person name="Finocchiaro A.B."/>
            <person name="Franco V."/>
            <person name="Fuller T.A."/>
            <person name="Hanwacker C.G."/>
            <person name="Howard Z.E."/>
            <person name="Iqbal M."/>
            <person name="Mathew A.M."/>
            <person name="Miller S."/>
            <person name="Padhye S."/>
            <person name="Rainey E."/>
            <person name="Rodriguez A."/>
            <person name="Stewart E."/>
            <person name="Otero L.A."/>
            <person name="Chase M.A."/>
            <person name="Pollenz R.S."/>
            <person name="Garlena R.A."/>
            <person name="Russell D.A."/>
            <person name="Jacobs-Sera D."/>
            <person name="Hatfull G.F."/>
        </authorList>
    </citation>
    <scope>NUCLEOTIDE SEQUENCE</scope>
</reference>
<gene>
    <name evidence="1" type="primary">139</name>
    <name evidence="1" type="ORF">SEA_VANLEE_139</name>
</gene>
<name>A0A8F2DA95_9CAUD</name>
<accession>A0A8F2DA95</accession>
<protein>
    <submittedName>
        <fullName evidence="1">Uncharacterized protein</fullName>
    </submittedName>
</protein>
<dbReference type="GeneID" id="80020552"/>
<dbReference type="KEGG" id="vg:80020552"/>
<dbReference type="RefSeq" id="YP_010755879.1">
    <property type="nucleotide sequence ID" value="NC_073474.1"/>
</dbReference>
<dbReference type="Proteomes" id="UP000683422">
    <property type="component" value="Segment"/>
</dbReference>
<dbReference type="EMBL" id="MZ028627">
    <property type="protein sequence ID" value="QWS68255.1"/>
    <property type="molecule type" value="Genomic_DNA"/>
</dbReference>
<evidence type="ECO:0000313" key="2">
    <source>
        <dbReference type="Proteomes" id="UP000683422"/>
    </source>
</evidence>